<keyword evidence="1" id="KW-0472">Membrane</keyword>
<evidence type="ECO:0000256" key="1">
    <source>
        <dbReference type="SAM" id="Phobius"/>
    </source>
</evidence>
<feature type="transmembrane region" description="Helical" evidence="1">
    <location>
        <begin position="25"/>
        <end position="45"/>
    </location>
</feature>
<evidence type="ECO:0000313" key="3">
    <source>
        <dbReference type="Proteomes" id="UP001549363"/>
    </source>
</evidence>
<dbReference type="Proteomes" id="UP001549363">
    <property type="component" value="Unassembled WGS sequence"/>
</dbReference>
<protein>
    <submittedName>
        <fullName evidence="2">Uncharacterized protein</fullName>
    </submittedName>
</protein>
<evidence type="ECO:0000313" key="2">
    <source>
        <dbReference type="EMBL" id="MET4561102.1"/>
    </source>
</evidence>
<organism evidence="2 3">
    <name type="scientific">Lysinibacillus parviboronicapiens</name>
    <dbReference type="NCBI Taxonomy" id="436516"/>
    <lineage>
        <taxon>Bacteria</taxon>
        <taxon>Bacillati</taxon>
        <taxon>Bacillota</taxon>
        <taxon>Bacilli</taxon>
        <taxon>Bacillales</taxon>
        <taxon>Bacillaceae</taxon>
        <taxon>Lysinibacillus</taxon>
    </lineage>
</organism>
<keyword evidence="1" id="KW-0812">Transmembrane</keyword>
<name>A0ABV2PJH4_9BACI</name>
<reference evidence="2 3" key="1">
    <citation type="submission" date="2024-06" db="EMBL/GenBank/DDBJ databases">
        <title>Sorghum-associated microbial communities from plants grown in Nebraska, USA.</title>
        <authorList>
            <person name="Schachtman D."/>
        </authorList>
    </citation>
    <scope>NUCLEOTIDE SEQUENCE [LARGE SCALE GENOMIC DNA]</scope>
    <source>
        <strain evidence="2 3">736</strain>
    </source>
</reference>
<dbReference type="EMBL" id="JBEPSB010000009">
    <property type="protein sequence ID" value="MET4561102.1"/>
    <property type="molecule type" value="Genomic_DNA"/>
</dbReference>
<sequence length="49" mass="5698">MLGLFPKGTELSRWNDVLRYHLKELGINLAITTFIRLCDGVFYFFTVGM</sequence>
<keyword evidence="3" id="KW-1185">Reference proteome</keyword>
<accession>A0ABV2PJH4</accession>
<comment type="caution">
    <text evidence="2">The sequence shown here is derived from an EMBL/GenBank/DDBJ whole genome shotgun (WGS) entry which is preliminary data.</text>
</comment>
<gene>
    <name evidence="2" type="ORF">ABIA69_002247</name>
</gene>
<proteinExistence type="predicted"/>
<keyword evidence="1" id="KW-1133">Transmembrane helix</keyword>